<keyword evidence="4" id="KW-0804">Transcription</keyword>
<dbReference type="Pfam" id="PF00126">
    <property type="entry name" value="HTH_1"/>
    <property type="match status" value="1"/>
</dbReference>
<dbReference type="CDD" id="cd08440">
    <property type="entry name" value="PBP2_LTTR_like_4"/>
    <property type="match status" value="1"/>
</dbReference>
<dbReference type="InterPro" id="IPR005119">
    <property type="entry name" value="LysR_subst-bd"/>
</dbReference>
<dbReference type="PROSITE" id="PS50931">
    <property type="entry name" value="HTH_LYSR"/>
    <property type="match status" value="1"/>
</dbReference>
<proteinExistence type="inferred from homology"/>
<dbReference type="RefSeq" id="WP_168085837.1">
    <property type="nucleotide sequence ID" value="NZ_JAAVJI010000017.1"/>
</dbReference>
<accession>A0ABX0YMF9</accession>
<keyword evidence="2" id="KW-0805">Transcription regulation</keyword>
<reference evidence="6 7" key="1">
    <citation type="submission" date="2020-03" db="EMBL/GenBank/DDBJ databases">
        <authorList>
            <person name="Wang L."/>
            <person name="He N."/>
            <person name="Li Y."/>
            <person name="Fang Y."/>
            <person name="Zhang F."/>
        </authorList>
    </citation>
    <scope>NUCLEOTIDE SEQUENCE [LARGE SCALE GENOMIC DNA]</scope>
    <source>
        <strain evidence="7">hsmgli-8</strain>
    </source>
</reference>
<feature type="domain" description="HTH lysR-type" evidence="5">
    <location>
        <begin position="1"/>
        <end position="60"/>
    </location>
</feature>
<dbReference type="PANTHER" id="PTHR30419:SF8">
    <property type="entry name" value="NITROGEN ASSIMILATION TRANSCRIPTIONAL ACTIVATOR-RELATED"/>
    <property type="match status" value="1"/>
</dbReference>
<dbReference type="InterPro" id="IPR050950">
    <property type="entry name" value="HTH-type_LysR_regulators"/>
</dbReference>
<dbReference type="SUPFAM" id="SSF53850">
    <property type="entry name" value="Periplasmic binding protein-like II"/>
    <property type="match status" value="1"/>
</dbReference>
<evidence type="ECO:0000256" key="4">
    <source>
        <dbReference type="ARBA" id="ARBA00023163"/>
    </source>
</evidence>
<keyword evidence="3" id="KW-0238">DNA-binding</keyword>
<protein>
    <submittedName>
        <fullName evidence="6">LysR family transcriptional regulator</fullName>
    </submittedName>
</protein>
<dbReference type="InterPro" id="IPR036390">
    <property type="entry name" value="WH_DNA-bd_sf"/>
</dbReference>
<sequence>MKNALQSIRAFVTVAHAGHFAKAAAQLHLSPSALTVQVQQLEQWLGVALLDRGPRHLELTEAGRQNLPHMEQLLLDLDNLVASNRDLAALRRGTVELAALPSLCSSLLPVALKHFGHLHPGIEVRLRDVVAQQVEDQVRAGSVDFGLSVAPRSAAGLRFEPLLVDRICLLLPLDHPLNDGRPLTLAHLDAQPMILTGRDSSVRMQVERLFEDRHLRLHRQIEANYMSTAIALVQQGLGMTLLPESAVQGHETLACIPLEEPALNRCIGIITRSERALGPAAEALAELLSTHAAAVGA</sequence>
<comment type="caution">
    <text evidence="6">The sequence shown here is derived from an EMBL/GenBank/DDBJ whole genome shotgun (WGS) entry which is preliminary data.</text>
</comment>
<name>A0ABX0YMF9_9PSED</name>
<dbReference type="PRINTS" id="PR00039">
    <property type="entry name" value="HTHLYSR"/>
</dbReference>
<evidence type="ECO:0000256" key="1">
    <source>
        <dbReference type="ARBA" id="ARBA00009437"/>
    </source>
</evidence>
<dbReference type="InterPro" id="IPR036388">
    <property type="entry name" value="WH-like_DNA-bd_sf"/>
</dbReference>
<comment type="similarity">
    <text evidence="1">Belongs to the LysR transcriptional regulatory family.</text>
</comment>
<gene>
    <name evidence="6" type="ORF">HBH25_20735</name>
</gene>
<evidence type="ECO:0000256" key="2">
    <source>
        <dbReference type="ARBA" id="ARBA00023015"/>
    </source>
</evidence>
<dbReference type="Gene3D" id="1.10.10.10">
    <property type="entry name" value="Winged helix-like DNA-binding domain superfamily/Winged helix DNA-binding domain"/>
    <property type="match status" value="1"/>
</dbReference>
<keyword evidence="7" id="KW-1185">Reference proteome</keyword>
<evidence type="ECO:0000313" key="6">
    <source>
        <dbReference type="EMBL" id="NJP03266.1"/>
    </source>
</evidence>
<dbReference type="Proteomes" id="UP000746535">
    <property type="component" value="Unassembled WGS sequence"/>
</dbReference>
<organism evidence="6 7">
    <name type="scientific">Pseudomonas quercus</name>
    <dbReference type="NCBI Taxonomy" id="2722792"/>
    <lineage>
        <taxon>Bacteria</taxon>
        <taxon>Pseudomonadati</taxon>
        <taxon>Pseudomonadota</taxon>
        <taxon>Gammaproteobacteria</taxon>
        <taxon>Pseudomonadales</taxon>
        <taxon>Pseudomonadaceae</taxon>
        <taxon>Pseudomonas</taxon>
    </lineage>
</organism>
<dbReference type="Gene3D" id="3.40.190.290">
    <property type="match status" value="1"/>
</dbReference>
<evidence type="ECO:0000259" key="5">
    <source>
        <dbReference type="PROSITE" id="PS50931"/>
    </source>
</evidence>
<dbReference type="EMBL" id="JAAVJI010000017">
    <property type="protein sequence ID" value="NJP03266.1"/>
    <property type="molecule type" value="Genomic_DNA"/>
</dbReference>
<evidence type="ECO:0000313" key="7">
    <source>
        <dbReference type="Proteomes" id="UP000746535"/>
    </source>
</evidence>
<dbReference type="InterPro" id="IPR000847">
    <property type="entry name" value="LysR_HTH_N"/>
</dbReference>
<dbReference type="SUPFAM" id="SSF46785">
    <property type="entry name" value="Winged helix' DNA-binding domain"/>
    <property type="match status" value="1"/>
</dbReference>
<dbReference type="Pfam" id="PF03466">
    <property type="entry name" value="LysR_substrate"/>
    <property type="match status" value="1"/>
</dbReference>
<dbReference type="PANTHER" id="PTHR30419">
    <property type="entry name" value="HTH-TYPE TRANSCRIPTIONAL REGULATOR YBHD"/>
    <property type="match status" value="1"/>
</dbReference>
<evidence type="ECO:0000256" key="3">
    <source>
        <dbReference type="ARBA" id="ARBA00023125"/>
    </source>
</evidence>